<dbReference type="GO" id="GO:0015031">
    <property type="term" value="P:protein transport"/>
    <property type="evidence" value="ECO:0007669"/>
    <property type="project" value="UniProtKB-KW"/>
</dbReference>
<dbReference type="EMBL" id="CP006681">
    <property type="protein sequence ID" value="AHI52814.1"/>
    <property type="molecule type" value="Genomic_DNA"/>
</dbReference>
<feature type="coiled-coil region" evidence="9">
    <location>
        <begin position="1064"/>
        <end position="1094"/>
    </location>
</feature>
<evidence type="ECO:0000313" key="13">
    <source>
        <dbReference type="Proteomes" id="UP000019267"/>
    </source>
</evidence>
<dbReference type="OrthoDB" id="390234at2"/>
<evidence type="ECO:0000256" key="10">
    <source>
        <dbReference type="SAM" id="Phobius"/>
    </source>
</evidence>
<evidence type="ECO:0000256" key="8">
    <source>
        <dbReference type="ARBA" id="ARBA00023136"/>
    </source>
</evidence>
<dbReference type="PATRIC" id="fig|1276246.3.peg.472"/>
<evidence type="ECO:0000256" key="3">
    <source>
        <dbReference type="ARBA" id="ARBA00022475"/>
    </source>
</evidence>
<evidence type="ECO:0000256" key="1">
    <source>
        <dbReference type="ARBA" id="ARBA00004651"/>
    </source>
</evidence>
<gene>
    <name evidence="12" type="primary">secDF</name>
    <name evidence="12" type="ORF">SCULI_v1c04730</name>
</gene>
<evidence type="ECO:0000256" key="6">
    <source>
        <dbReference type="ARBA" id="ARBA00022989"/>
    </source>
</evidence>
<dbReference type="InterPro" id="IPR022813">
    <property type="entry name" value="SecD/SecF_arch_bac"/>
</dbReference>
<dbReference type="Proteomes" id="UP000019267">
    <property type="component" value="Chromosome"/>
</dbReference>
<reference evidence="12 13" key="1">
    <citation type="journal article" date="2014" name="Genome Biol. Evol.">
        <title>Molecular evolution of the substrate utilization strategies and putative virulence factors in mosquito-associated Spiroplasma species.</title>
        <authorList>
            <person name="Chang T.H."/>
            <person name="Lo W.S."/>
            <person name="Ku C."/>
            <person name="Chen L.L."/>
            <person name="Kuo C.H."/>
        </authorList>
    </citation>
    <scope>NUCLEOTIDE SEQUENCE [LARGE SCALE GENOMIC DNA]</scope>
    <source>
        <strain evidence="12">AES-1</strain>
    </source>
</reference>
<dbReference type="AlphaFoldDB" id="W6AGK6"/>
<keyword evidence="8 10" id="KW-0472">Membrane</keyword>
<keyword evidence="3" id="KW-1003">Cell membrane</keyword>
<evidence type="ECO:0000256" key="7">
    <source>
        <dbReference type="ARBA" id="ARBA00023010"/>
    </source>
</evidence>
<feature type="transmembrane region" description="Helical" evidence="10">
    <location>
        <begin position="1161"/>
        <end position="1187"/>
    </location>
</feature>
<evidence type="ECO:0000256" key="9">
    <source>
        <dbReference type="SAM" id="Coils"/>
    </source>
</evidence>
<keyword evidence="4 10" id="KW-0812">Transmembrane</keyword>
<feature type="transmembrane region" description="Helical" evidence="10">
    <location>
        <begin position="442"/>
        <end position="464"/>
    </location>
</feature>
<feature type="transmembrane region" description="Helical" evidence="10">
    <location>
        <begin position="1133"/>
        <end position="1155"/>
    </location>
</feature>
<protein>
    <submittedName>
        <fullName evidence="12">Bifunctional preprotein translocase subunit SecD/SecF</fullName>
    </submittedName>
</protein>
<feature type="transmembrane region" description="Helical" evidence="10">
    <location>
        <begin position="1003"/>
        <end position="1022"/>
    </location>
</feature>
<evidence type="ECO:0000256" key="4">
    <source>
        <dbReference type="ARBA" id="ARBA00022692"/>
    </source>
</evidence>
<keyword evidence="7" id="KW-0811">Translocation</keyword>
<feature type="transmembrane region" description="Helical" evidence="10">
    <location>
        <begin position="974"/>
        <end position="997"/>
    </location>
</feature>
<dbReference type="PANTHER" id="PTHR30081">
    <property type="entry name" value="PROTEIN-EXPORT MEMBRANE PROTEIN SEC"/>
    <property type="match status" value="1"/>
</dbReference>
<dbReference type="RefSeq" id="WP_025363051.1">
    <property type="nucleotide sequence ID" value="NZ_CP006681.1"/>
</dbReference>
<dbReference type="KEGG" id="scq:SCULI_v1c04730"/>
<keyword evidence="9" id="KW-0175">Coiled coil</keyword>
<evidence type="ECO:0000259" key="11">
    <source>
        <dbReference type="Pfam" id="PF02355"/>
    </source>
</evidence>
<dbReference type="Pfam" id="PF02355">
    <property type="entry name" value="SecD_SecF_C"/>
    <property type="match status" value="1"/>
</dbReference>
<feature type="transmembrane region" description="Helical" evidence="10">
    <location>
        <begin position="946"/>
        <end position="967"/>
    </location>
</feature>
<dbReference type="HOGENOM" id="CLU_262380_0_0_14"/>
<dbReference type="STRING" id="1276246.SCULI_v1c04730"/>
<name>W6AGK6_9MOLU</name>
<feature type="transmembrane region" description="Helical" evidence="10">
    <location>
        <begin position="547"/>
        <end position="568"/>
    </location>
</feature>
<dbReference type="SUPFAM" id="SSF82866">
    <property type="entry name" value="Multidrug efflux transporter AcrB transmembrane domain"/>
    <property type="match status" value="2"/>
</dbReference>
<feature type="transmembrane region" description="Helical" evidence="10">
    <location>
        <begin position="471"/>
        <end position="496"/>
    </location>
</feature>
<comment type="subcellular location">
    <subcellularLocation>
        <location evidence="1">Cell membrane</location>
        <topology evidence="1">Multi-pass membrane protein</topology>
    </subcellularLocation>
</comment>
<dbReference type="NCBIfam" id="NF037998">
    <property type="entry name" value="RND_1"/>
    <property type="match status" value="1"/>
</dbReference>
<evidence type="ECO:0000313" key="12">
    <source>
        <dbReference type="EMBL" id="AHI52814.1"/>
    </source>
</evidence>
<feature type="transmembrane region" description="Helical" evidence="10">
    <location>
        <begin position="502"/>
        <end position="526"/>
    </location>
</feature>
<keyword evidence="6 10" id="KW-1133">Transmembrane helix</keyword>
<dbReference type="GO" id="GO:0005886">
    <property type="term" value="C:plasma membrane"/>
    <property type="evidence" value="ECO:0007669"/>
    <property type="project" value="UniProtKB-SubCell"/>
</dbReference>
<keyword evidence="2" id="KW-0813">Transport</keyword>
<proteinExistence type="predicted"/>
<dbReference type="InterPro" id="IPR048634">
    <property type="entry name" value="SecD_SecF_C"/>
</dbReference>
<feature type="transmembrane region" description="Helical" evidence="10">
    <location>
        <begin position="15"/>
        <end position="34"/>
    </location>
</feature>
<sequence length="1219" mass="137298">MNNKSPKKPINKTNIFRFIGMFIILLSLVVGIFFSSQKFIENYKLGTDFKGYYSALVAVDDANEEQNNDGQPNGDAKKAAKSLEQRLNPMGTNQIIVETAGLNYLKVLSPVDAYASETVFKNQIQRSGGAIILDESGDDLQFSGDERKGINEFFTSAKTISITTNSGKNPALAFDLNGSEFTSSIFTEEVTEKKLAMMLDTDGLYNDIRNWYLLVEGKDQRAKVKSYFDVILTPMRSLYNTTSDNKIKNIIADLFAATYQSSSSGGIATRQYVNIITNQNITQDDFINYINNDFEFLSDVSKYVYDPNATTDDFKADGKYGSEVVGYTTNSSSTTVLASNTKEAFSIINKMMFEFVYSTIWPSVQNDYKSMATRLDSYRLFVGTVSSTKTVATPGYIENNKLILEFSGQPESKARIATSIFNASSQGYIFTVNNVSMIDGTITSIMLTTALIFMGIVVLALMIYSAFLYRILGMFMIAVILAITGLTLMSTTWFGLTLGVEAIIAIIMIIAVNLEIFSIIFENMKFNAYTKHRNIKSSFMISIKENIFLAIDILISLIIPSISLFWITSNAIQSFAIIILMGSFFSIALAIIGATILNRMLLSTNWLNNKPWLFALNTDFVNQGKIVLNYKLKNLKDKAEKLKKSEASNDKLKVIEDKIHKIEEKIALIDHKHETKNAAMEAKYQATIKQKIAKLEAKISKLDGEKNKKQILKLELKINELQFVLDDNSEKIIEQESEIVLQTQDKVKVRRVEKTIKHGSKLLMIIFLALASIGALFIGLLGPNYDSTFGYRTEYTFWGTKVENLDTAATVVAENPEVSEDFRTALEKINENEDGYEIEYRVALFLDLLFKDPETINILANSGSRTYEYHNFSLNYGDSFDYITGSTNAENEIPWVTLTINTANSRQSAVVKNLFLQIAQISKEETLTTEGGYIAKRIRPFTFQNMALQLIIASFVIILALLIYIFIRFKWTYYIAMIVGIVFTPILALAAIIALQIPLGVTTLISLTVSVSFVCISMFVVFGKARSLISSRDEQSLVNYFKQEIDFAVSIKDKKRLLKETIFAKKSALKIKIKEEELNKVQRKEQKLAYKKEKHQLYLEFKNAKKAIKVEITKVSKQNNYLKEVMAYTFKYAIIRSLLVGAIYTVVALLLSITLTPIISFGLSVIISVVSASLVVLFICIPVWIWLEQIRIRNNLSRKRFINGLKVTGEEQIIEGIND</sequence>
<evidence type="ECO:0000256" key="2">
    <source>
        <dbReference type="ARBA" id="ARBA00022448"/>
    </source>
</evidence>
<accession>W6AGK6</accession>
<feature type="coiled-coil region" evidence="9">
    <location>
        <begin position="625"/>
        <end position="712"/>
    </location>
</feature>
<evidence type="ECO:0000256" key="5">
    <source>
        <dbReference type="ARBA" id="ARBA00022927"/>
    </source>
</evidence>
<keyword evidence="13" id="KW-1185">Reference proteome</keyword>
<organism evidence="12 13">
    <name type="scientific">Spiroplasma culicicola AES-1</name>
    <dbReference type="NCBI Taxonomy" id="1276246"/>
    <lineage>
        <taxon>Bacteria</taxon>
        <taxon>Bacillati</taxon>
        <taxon>Mycoplasmatota</taxon>
        <taxon>Mollicutes</taxon>
        <taxon>Entomoplasmatales</taxon>
        <taxon>Spiroplasmataceae</taxon>
        <taxon>Spiroplasma</taxon>
    </lineage>
</organism>
<feature type="transmembrane region" description="Helical" evidence="10">
    <location>
        <begin position="574"/>
        <end position="597"/>
    </location>
</feature>
<feature type="transmembrane region" description="Helical" evidence="10">
    <location>
        <begin position="762"/>
        <end position="782"/>
    </location>
</feature>
<feature type="domain" description="Protein export membrane protein SecD/SecF C-terminal" evidence="11">
    <location>
        <begin position="944"/>
        <end position="1040"/>
    </location>
</feature>
<keyword evidence="5" id="KW-0653">Protein transport</keyword>
<dbReference type="eggNOG" id="COG0342">
    <property type="taxonomic scope" value="Bacteria"/>
</dbReference>